<name>A0A1H3M9C7_9FIRM</name>
<dbReference type="EMBL" id="FNPV01000004">
    <property type="protein sequence ID" value="SDY73176.1"/>
    <property type="molecule type" value="Genomic_DNA"/>
</dbReference>
<gene>
    <name evidence="1" type="ORF">SAMN05192546_10444</name>
</gene>
<accession>A0A1H3M9C7</accession>
<dbReference type="AlphaFoldDB" id="A0A1H3M9C7"/>
<sequence>MKILGISLIVRRQLTAYGTATKKSEFRPA</sequence>
<keyword evidence="2" id="KW-1185">Reference proteome</keyword>
<dbReference type="Proteomes" id="UP000199230">
    <property type="component" value="Unassembled WGS sequence"/>
</dbReference>
<evidence type="ECO:0000313" key="1">
    <source>
        <dbReference type="EMBL" id="SDY73176.1"/>
    </source>
</evidence>
<proteinExistence type="predicted"/>
<evidence type="ECO:0000313" key="2">
    <source>
        <dbReference type="Proteomes" id="UP000199230"/>
    </source>
</evidence>
<organism evidence="1 2">
    <name type="scientific">Tindallia californiensis</name>
    <dbReference type="NCBI Taxonomy" id="159292"/>
    <lineage>
        <taxon>Bacteria</taxon>
        <taxon>Bacillati</taxon>
        <taxon>Bacillota</taxon>
        <taxon>Clostridia</taxon>
        <taxon>Peptostreptococcales</taxon>
        <taxon>Tindalliaceae</taxon>
        <taxon>Tindallia</taxon>
    </lineage>
</organism>
<protein>
    <submittedName>
        <fullName evidence="1">Uncharacterized protein</fullName>
    </submittedName>
</protein>
<reference evidence="1 2" key="1">
    <citation type="submission" date="2016-10" db="EMBL/GenBank/DDBJ databases">
        <authorList>
            <person name="de Groot N.N."/>
        </authorList>
    </citation>
    <scope>NUCLEOTIDE SEQUENCE [LARGE SCALE GENOMIC DNA]</scope>
    <source>
        <strain evidence="1 2">APO</strain>
    </source>
</reference>